<evidence type="ECO:0000313" key="2">
    <source>
        <dbReference type="Proteomes" id="UP000186373"/>
    </source>
</evidence>
<accession>A0A1N7I7N3</accession>
<keyword evidence="2" id="KW-1185">Reference proteome</keyword>
<dbReference type="RefSeq" id="WP_076506205.1">
    <property type="nucleotide sequence ID" value="NZ_FTNY01000002.1"/>
</dbReference>
<evidence type="ECO:0000313" key="1">
    <source>
        <dbReference type="EMBL" id="SIS33069.1"/>
    </source>
</evidence>
<dbReference type="AlphaFoldDB" id="A0A1N7I7N3"/>
<dbReference type="EMBL" id="FTNY01000002">
    <property type="protein sequence ID" value="SIS33069.1"/>
    <property type="molecule type" value="Genomic_DNA"/>
</dbReference>
<gene>
    <name evidence="1" type="ORF">SAMN05421639_102487</name>
</gene>
<dbReference type="OrthoDB" id="1273381at2"/>
<organism evidence="1 2">
    <name type="scientific">Chryseobacterium shigense</name>
    <dbReference type="NCBI Taxonomy" id="297244"/>
    <lineage>
        <taxon>Bacteria</taxon>
        <taxon>Pseudomonadati</taxon>
        <taxon>Bacteroidota</taxon>
        <taxon>Flavobacteriia</taxon>
        <taxon>Flavobacteriales</taxon>
        <taxon>Weeksellaceae</taxon>
        <taxon>Chryseobacterium group</taxon>
        <taxon>Chryseobacterium</taxon>
    </lineage>
</organism>
<proteinExistence type="predicted"/>
<dbReference type="Proteomes" id="UP000186373">
    <property type="component" value="Unassembled WGS sequence"/>
</dbReference>
<protein>
    <submittedName>
        <fullName evidence="1">Uncharacterized protein</fullName>
    </submittedName>
</protein>
<sequence length="131" mass="15260">MKNIYFCSLFIFSTVPVILLSSFQITKGRHLYRNEWKIPAHQNLNIKNSSKEHLEAVLYNSSQTAPLQYVINNREIKELQKNDSVKVKVDFNHQVFIVNNSTHEGQFRLKIFNNSGRIKAALKDQPSQQQN</sequence>
<name>A0A1N7I7N3_9FLAO</name>
<reference evidence="2" key="1">
    <citation type="submission" date="2017-01" db="EMBL/GenBank/DDBJ databases">
        <authorList>
            <person name="Varghese N."/>
            <person name="Submissions S."/>
        </authorList>
    </citation>
    <scope>NUCLEOTIDE SEQUENCE [LARGE SCALE GENOMIC DNA]</scope>
    <source>
        <strain evidence="2">DSM 17126</strain>
    </source>
</reference>